<keyword evidence="4 5" id="KW-0378">Hydrolase</keyword>
<comment type="caution">
    <text evidence="7">The sequence shown here is derived from an EMBL/GenBank/DDBJ whole genome shotgun (WGS) entry which is preliminary data.</text>
</comment>
<dbReference type="Gene3D" id="2.10.109.10">
    <property type="entry name" value="Umud Fragment, subunit A"/>
    <property type="match status" value="1"/>
</dbReference>
<evidence type="ECO:0000256" key="4">
    <source>
        <dbReference type="ARBA" id="ARBA00022801"/>
    </source>
</evidence>
<comment type="similarity">
    <text evidence="2 5">Belongs to the peptidase S26 family.</text>
</comment>
<name>A0A1F5RCJ3_9BACT</name>
<dbReference type="PROSITE" id="PS00761">
    <property type="entry name" value="SPASE_I_3"/>
    <property type="match status" value="1"/>
</dbReference>
<dbReference type="CDD" id="cd06530">
    <property type="entry name" value="S26_SPase_I"/>
    <property type="match status" value="1"/>
</dbReference>
<dbReference type="CDD" id="cd06462">
    <property type="entry name" value="Peptidase_S24_S26"/>
    <property type="match status" value="1"/>
</dbReference>
<reference evidence="7 8" key="1">
    <citation type="journal article" date="2016" name="Nat. Commun.">
        <title>Thousands of microbial genomes shed light on interconnected biogeochemical processes in an aquifer system.</title>
        <authorList>
            <person name="Anantharaman K."/>
            <person name="Brown C.T."/>
            <person name="Hug L.A."/>
            <person name="Sharon I."/>
            <person name="Castelle C.J."/>
            <person name="Probst A.J."/>
            <person name="Thomas B.C."/>
            <person name="Singh A."/>
            <person name="Wilkins M.J."/>
            <person name="Karaoz U."/>
            <person name="Brodie E.L."/>
            <person name="Williams K.H."/>
            <person name="Hubbard S.S."/>
            <person name="Banfield J.F."/>
        </authorList>
    </citation>
    <scope>NUCLEOTIDE SEQUENCE [LARGE SCALE GENOMIC DNA]</scope>
</reference>
<protein>
    <recommendedName>
        <fullName evidence="3 5">Signal peptidase I</fullName>
        <ecNumber evidence="3 5">3.4.21.89</ecNumber>
    </recommendedName>
</protein>
<dbReference type="PANTHER" id="PTHR43390">
    <property type="entry name" value="SIGNAL PEPTIDASE I"/>
    <property type="match status" value="1"/>
</dbReference>
<dbReference type="EMBL" id="MFFM01000034">
    <property type="protein sequence ID" value="OGF12134.1"/>
    <property type="molecule type" value="Genomic_DNA"/>
</dbReference>
<organism evidence="7 8">
    <name type="scientific">Candidatus Edwardsbacteria bacterium GWF2_54_11</name>
    <dbReference type="NCBI Taxonomy" id="1817851"/>
    <lineage>
        <taxon>Bacteria</taxon>
        <taxon>Candidatus Edwardsiibacteriota</taxon>
    </lineage>
</organism>
<dbReference type="GO" id="GO:0016020">
    <property type="term" value="C:membrane"/>
    <property type="evidence" value="ECO:0007669"/>
    <property type="project" value="UniProtKB-SubCell"/>
</dbReference>
<dbReference type="Pfam" id="PF10502">
    <property type="entry name" value="Peptidase_S26"/>
    <property type="match status" value="1"/>
</dbReference>
<dbReference type="GO" id="GO:0006465">
    <property type="term" value="P:signal peptide processing"/>
    <property type="evidence" value="ECO:0007669"/>
    <property type="project" value="InterPro"/>
</dbReference>
<dbReference type="PRINTS" id="PR00727">
    <property type="entry name" value="LEADERPTASE"/>
</dbReference>
<dbReference type="NCBIfam" id="TIGR02227">
    <property type="entry name" value="sigpep_I_bact"/>
    <property type="match status" value="1"/>
</dbReference>
<evidence type="ECO:0000259" key="6">
    <source>
        <dbReference type="Pfam" id="PF10502"/>
    </source>
</evidence>
<evidence type="ECO:0000256" key="1">
    <source>
        <dbReference type="ARBA" id="ARBA00000677"/>
    </source>
</evidence>
<dbReference type="Proteomes" id="UP000177230">
    <property type="component" value="Unassembled WGS sequence"/>
</dbReference>
<dbReference type="SUPFAM" id="SSF51306">
    <property type="entry name" value="LexA/Signal peptidase"/>
    <property type="match status" value="1"/>
</dbReference>
<evidence type="ECO:0000313" key="7">
    <source>
        <dbReference type="EMBL" id="OGF12134.1"/>
    </source>
</evidence>
<dbReference type="InterPro" id="IPR000223">
    <property type="entry name" value="Pept_S26A_signal_pept_1"/>
</dbReference>
<dbReference type="InterPro" id="IPR019758">
    <property type="entry name" value="Pept_S26A_signal_pept_1_CS"/>
</dbReference>
<dbReference type="GO" id="GO:0004252">
    <property type="term" value="F:serine-type endopeptidase activity"/>
    <property type="evidence" value="ECO:0007669"/>
    <property type="project" value="InterPro"/>
</dbReference>
<dbReference type="EC" id="3.4.21.89" evidence="3 5"/>
<proteinExistence type="inferred from homology"/>
<evidence type="ECO:0000256" key="5">
    <source>
        <dbReference type="RuleBase" id="RU362042"/>
    </source>
</evidence>
<dbReference type="InterPro" id="IPR036286">
    <property type="entry name" value="LexA/Signal_pep-like_sf"/>
</dbReference>
<accession>A0A1F5RCJ3</accession>
<dbReference type="PANTHER" id="PTHR43390:SF1">
    <property type="entry name" value="CHLOROPLAST PROCESSING PEPTIDASE"/>
    <property type="match status" value="1"/>
</dbReference>
<dbReference type="InterPro" id="IPR019533">
    <property type="entry name" value="Peptidase_S26"/>
</dbReference>
<dbReference type="AlphaFoldDB" id="A0A1F5RCJ3"/>
<keyword evidence="5" id="KW-0645">Protease</keyword>
<dbReference type="GO" id="GO:0009003">
    <property type="term" value="F:signal peptidase activity"/>
    <property type="evidence" value="ECO:0007669"/>
    <property type="project" value="UniProtKB-EC"/>
</dbReference>
<evidence type="ECO:0000313" key="8">
    <source>
        <dbReference type="Proteomes" id="UP000177230"/>
    </source>
</evidence>
<feature type="non-terminal residue" evidence="7">
    <location>
        <position position="1"/>
    </location>
</feature>
<gene>
    <name evidence="7" type="ORF">A2024_03875</name>
</gene>
<comment type="subcellular location">
    <subcellularLocation>
        <location evidence="5">Membrane</location>
        <topology evidence="5">Single-pass type II membrane protein</topology>
    </subcellularLocation>
</comment>
<feature type="domain" description="Peptidase S26" evidence="6">
    <location>
        <begin position="5"/>
        <end position="137"/>
    </location>
</feature>
<evidence type="ECO:0000256" key="3">
    <source>
        <dbReference type="ARBA" id="ARBA00013208"/>
    </source>
</evidence>
<sequence length="164" mass="19435">VLSMTSPRPGQMVIFRSPYDGLTLVKRCIGLPGDTIEVKNKNLYVNGHKLEQKFIQHTDPEQYPFPQSVINPKTIQNDWESGRNAERYWVRDNFGPVVVPPDCYFMMGDNRDESFDSRYWGPLPKRNIRGRVMFIYWSWDKQSDTPLMKFWQRFRITRIGKILT</sequence>
<evidence type="ECO:0000256" key="2">
    <source>
        <dbReference type="ARBA" id="ARBA00009370"/>
    </source>
</evidence>
<comment type="catalytic activity">
    <reaction evidence="1 5">
        <text>Cleavage of hydrophobic, N-terminal signal or leader sequences from secreted and periplasmic proteins.</text>
        <dbReference type="EC" id="3.4.21.89"/>
    </reaction>
</comment>